<protein>
    <submittedName>
        <fullName evidence="2">Uncharacterized protein</fullName>
    </submittedName>
</protein>
<feature type="region of interest" description="Disordered" evidence="1">
    <location>
        <begin position="103"/>
        <end position="166"/>
    </location>
</feature>
<feature type="compositionally biased region" description="Pro residues" evidence="1">
    <location>
        <begin position="115"/>
        <end position="133"/>
    </location>
</feature>
<gene>
    <name evidence="2" type="ORF">OBBRIDRAFT_342877</name>
</gene>
<evidence type="ECO:0000313" key="2">
    <source>
        <dbReference type="EMBL" id="OCH85066.1"/>
    </source>
</evidence>
<keyword evidence="3" id="KW-1185">Reference proteome</keyword>
<accession>A0A8E2AIC9</accession>
<reference evidence="2 3" key="1">
    <citation type="submission" date="2016-07" db="EMBL/GenBank/DDBJ databases">
        <title>Draft genome of the white-rot fungus Obba rivulosa 3A-2.</title>
        <authorList>
            <consortium name="DOE Joint Genome Institute"/>
            <person name="Miettinen O."/>
            <person name="Riley R."/>
            <person name="Acob R."/>
            <person name="Barry K."/>
            <person name="Cullen D."/>
            <person name="De Vries R."/>
            <person name="Hainaut M."/>
            <person name="Hatakka A."/>
            <person name="Henrissat B."/>
            <person name="Hilden K."/>
            <person name="Kuo R."/>
            <person name="Labutti K."/>
            <person name="Lipzen A."/>
            <person name="Makela M.R."/>
            <person name="Sandor L."/>
            <person name="Spatafora J.W."/>
            <person name="Grigoriev I.V."/>
            <person name="Hibbett D.S."/>
        </authorList>
    </citation>
    <scope>NUCLEOTIDE SEQUENCE [LARGE SCALE GENOMIC DNA]</scope>
    <source>
        <strain evidence="2 3">3A-2</strain>
    </source>
</reference>
<dbReference type="AlphaFoldDB" id="A0A8E2AIC9"/>
<dbReference type="OrthoDB" id="2800304at2759"/>
<sequence length="325" mass="35777">MSSVVLDVPRGTEQVVLNIQVVVRVTREPSSDTEPSSLRQQLADLESRVAELSNELRTRLKIEQNSDKLTEEMQTPSSLDPAVLAARASGAPSLFANHAAALPPQPIRVEGDVTPYPPSKRGSPPPQLAPPPGEDLAHGLTPSSTCDVSASPARVDASTTLEPPPSNPVPFWTGVSWPKECFAAVNLKKSIVVLQDDSTWDNYPEHVHVYRPSRHVSKDNIWGDCFNKKLLRDKIEIVMTQGNEWSYLGTYEGSSEGIVSLDEFANISEVIQRRLISLSGHKRQHTRLQQMYNTGEITASKFSLRRVGFDNTLYSQLLEAGGKMA</sequence>
<organism evidence="2 3">
    <name type="scientific">Obba rivulosa</name>
    <dbReference type="NCBI Taxonomy" id="1052685"/>
    <lineage>
        <taxon>Eukaryota</taxon>
        <taxon>Fungi</taxon>
        <taxon>Dikarya</taxon>
        <taxon>Basidiomycota</taxon>
        <taxon>Agaricomycotina</taxon>
        <taxon>Agaricomycetes</taxon>
        <taxon>Polyporales</taxon>
        <taxon>Gelatoporiaceae</taxon>
        <taxon>Obba</taxon>
    </lineage>
</organism>
<dbReference type="EMBL" id="KV722611">
    <property type="protein sequence ID" value="OCH85066.1"/>
    <property type="molecule type" value="Genomic_DNA"/>
</dbReference>
<evidence type="ECO:0000313" key="3">
    <source>
        <dbReference type="Proteomes" id="UP000250043"/>
    </source>
</evidence>
<name>A0A8E2AIC9_9APHY</name>
<dbReference type="Proteomes" id="UP000250043">
    <property type="component" value="Unassembled WGS sequence"/>
</dbReference>
<evidence type="ECO:0000256" key="1">
    <source>
        <dbReference type="SAM" id="MobiDB-lite"/>
    </source>
</evidence>
<proteinExistence type="predicted"/>